<gene>
    <name evidence="2" type="ORF">F2P81_026181</name>
</gene>
<feature type="domain" description="VWFD" evidence="1">
    <location>
        <begin position="1"/>
        <end position="114"/>
    </location>
</feature>
<dbReference type="EMBL" id="VEVO01004909">
    <property type="protein sequence ID" value="KAF0021566.1"/>
    <property type="molecule type" value="Genomic_DNA"/>
</dbReference>
<sequence length="168" mass="18098">MLLAHLKTVLCHVPSPLSQVDDISVFLPVSLADGRVRAHQNGINIVIETDFSLKLTYDCEAGVLLQIPSTYHSSPRGFCGNYNDDVSDELPSGGKRLEDATAAWVETKDNTSCETGCGSSACPGPDEPNNPKAKKACKIIRAKRGPFTGCHSTVTPTPHYDACVRQEL</sequence>
<comment type="caution">
    <text evidence="2">The sequence shown here is derived from an EMBL/GenBank/DDBJ whole genome shotgun (WGS) entry which is preliminary data.</text>
</comment>
<evidence type="ECO:0000313" key="3">
    <source>
        <dbReference type="Proteomes" id="UP000438429"/>
    </source>
</evidence>
<proteinExistence type="predicted"/>
<dbReference type="Pfam" id="PF00094">
    <property type="entry name" value="VWD"/>
    <property type="match status" value="1"/>
</dbReference>
<dbReference type="PROSITE" id="PS51233">
    <property type="entry name" value="VWFD"/>
    <property type="match status" value="1"/>
</dbReference>
<reference evidence="2 3" key="1">
    <citation type="submission" date="2019-06" db="EMBL/GenBank/DDBJ databases">
        <title>Draft genomes of female and male turbot (Scophthalmus maximus).</title>
        <authorList>
            <person name="Xu H."/>
            <person name="Xu X.-W."/>
            <person name="Shao C."/>
            <person name="Chen S."/>
        </authorList>
    </citation>
    <scope>NUCLEOTIDE SEQUENCE [LARGE SCALE GENOMIC DNA]</scope>
    <source>
        <strain evidence="2">Ysfricsl-2016a</strain>
        <tissue evidence="2">Blood</tissue>
    </source>
</reference>
<evidence type="ECO:0000313" key="2">
    <source>
        <dbReference type="EMBL" id="KAF0021566.1"/>
    </source>
</evidence>
<dbReference type="PANTHER" id="PTHR46160:SF9">
    <property type="entry name" value="PROTEIN PRY2-RELATED"/>
    <property type="match status" value="1"/>
</dbReference>
<protein>
    <recommendedName>
        <fullName evidence="1">VWFD domain-containing protein</fullName>
    </recommendedName>
</protein>
<dbReference type="InterPro" id="IPR052749">
    <property type="entry name" value="Alpha-tectorin"/>
</dbReference>
<dbReference type="AlphaFoldDB" id="A0A6A4RGF0"/>
<accession>A0A6A4RGF0</accession>
<name>A0A6A4RGF0_SCOMX</name>
<dbReference type="InterPro" id="IPR001846">
    <property type="entry name" value="VWF_type-D"/>
</dbReference>
<dbReference type="PANTHER" id="PTHR46160">
    <property type="entry name" value="ALPHA-TECTORIN-RELATED"/>
    <property type="match status" value="1"/>
</dbReference>
<evidence type="ECO:0000259" key="1">
    <source>
        <dbReference type="PROSITE" id="PS51233"/>
    </source>
</evidence>
<dbReference type="Proteomes" id="UP000438429">
    <property type="component" value="Unassembled WGS sequence"/>
</dbReference>
<organism evidence="2 3">
    <name type="scientific">Scophthalmus maximus</name>
    <name type="common">Turbot</name>
    <name type="synonym">Psetta maxima</name>
    <dbReference type="NCBI Taxonomy" id="52904"/>
    <lineage>
        <taxon>Eukaryota</taxon>
        <taxon>Metazoa</taxon>
        <taxon>Chordata</taxon>
        <taxon>Craniata</taxon>
        <taxon>Vertebrata</taxon>
        <taxon>Euteleostomi</taxon>
        <taxon>Actinopterygii</taxon>
        <taxon>Neopterygii</taxon>
        <taxon>Teleostei</taxon>
        <taxon>Neoteleostei</taxon>
        <taxon>Acanthomorphata</taxon>
        <taxon>Carangaria</taxon>
        <taxon>Pleuronectiformes</taxon>
        <taxon>Pleuronectoidei</taxon>
        <taxon>Scophthalmidae</taxon>
        <taxon>Scophthalmus</taxon>
    </lineage>
</organism>